<evidence type="ECO:0000313" key="6">
    <source>
        <dbReference type="Proteomes" id="UP000572540"/>
    </source>
</evidence>
<evidence type="ECO:0000256" key="1">
    <source>
        <dbReference type="ARBA" id="ARBA00001917"/>
    </source>
</evidence>
<dbReference type="EMBL" id="JACCAU010000001">
    <property type="protein sequence ID" value="NYH14128.1"/>
    <property type="molecule type" value="Genomic_DNA"/>
</dbReference>
<dbReference type="Proteomes" id="UP000572540">
    <property type="component" value="Unassembled WGS sequence"/>
</dbReference>
<dbReference type="GO" id="GO:0016628">
    <property type="term" value="F:oxidoreductase activity, acting on the CH-CH group of donors, NAD or NADP as acceptor"/>
    <property type="evidence" value="ECO:0007669"/>
    <property type="project" value="UniProtKB-ARBA"/>
</dbReference>
<proteinExistence type="inferred from homology"/>
<name>A0A7Y9W5K6_9BURK</name>
<accession>A0A7Y9W5K6</accession>
<dbReference type="SUPFAM" id="SSF51395">
    <property type="entry name" value="FMN-linked oxidoreductases"/>
    <property type="match status" value="1"/>
</dbReference>
<dbReference type="FunFam" id="3.20.20.70:FF:000059">
    <property type="entry name" value="N-ethylmaleimide reductase, FMN-linked"/>
    <property type="match status" value="1"/>
</dbReference>
<comment type="cofactor">
    <cofactor evidence="1">
        <name>FMN</name>
        <dbReference type="ChEBI" id="CHEBI:58210"/>
    </cofactor>
</comment>
<sequence>MGTRIETAQTLSDLFQPVQLGAYQLANRIVMAPLTRSRADEHGIPGALIAEHYAQRASAGLIISEGVNISPSARGYALTPGIYDDAQIEGWRKVTEGVHARGGRIFPQLWHVGRISHCSLQPGGVLPVAPSAIRPEATSYTASGFQPCPTPRVLGTAEIPQIVDQYRRAAQNALAAGFDGVEIHAANGYLIEQFLRDSTNRRTDAYGGSRENRARFLLEVVEAVAGVCGGARTGIRLSPGSPVNGAALDSDPDATYGYVVEQLNAFDLAYIHTIEGVTQGPRELADGVNFQHLRRSFKGLYMANNGYDRELALNARQHDLADLISFGRLYIANPDLVERLRIGARLNVPDRATFFGGGAAGYNDYPALTPA</sequence>
<comment type="caution">
    <text evidence="5">The sequence shown here is derived from an EMBL/GenBank/DDBJ whole genome shotgun (WGS) entry which is preliminary data.</text>
</comment>
<dbReference type="InterPro" id="IPR045247">
    <property type="entry name" value="Oye-like"/>
</dbReference>
<comment type="similarity">
    <text evidence="2">Belongs to the NADH:flavin oxidoreductase/NADH oxidase family.</text>
</comment>
<evidence type="ECO:0000259" key="4">
    <source>
        <dbReference type="Pfam" id="PF00724"/>
    </source>
</evidence>
<evidence type="ECO:0000256" key="3">
    <source>
        <dbReference type="ARBA" id="ARBA00023002"/>
    </source>
</evidence>
<gene>
    <name evidence="5" type="ORF">GGD41_001356</name>
</gene>
<dbReference type="GO" id="GO:0010181">
    <property type="term" value="F:FMN binding"/>
    <property type="evidence" value="ECO:0007669"/>
    <property type="project" value="InterPro"/>
</dbReference>
<dbReference type="EC" id="1.-.-.-" evidence="5"/>
<dbReference type="InterPro" id="IPR001155">
    <property type="entry name" value="OxRdtase_FMN_N"/>
</dbReference>
<dbReference type="CDD" id="cd02933">
    <property type="entry name" value="OYE_like_FMN"/>
    <property type="match status" value="1"/>
</dbReference>
<dbReference type="GO" id="GO:0005829">
    <property type="term" value="C:cytosol"/>
    <property type="evidence" value="ECO:0007669"/>
    <property type="project" value="TreeGrafter"/>
</dbReference>
<evidence type="ECO:0000256" key="2">
    <source>
        <dbReference type="ARBA" id="ARBA00005979"/>
    </source>
</evidence>
<dbReference type="AlphaFoldDB" id="A0A7Y9W5K6"/>
<dbReference type="Gene3D" id="3.20.20.70">
    <property type="entry name" value="Aldolase class I"/>
    <property type="match status" value="1"/>
</dbReference>
<evidence type="ECO:0000313" key="5">
    <source>
        <dbReference type="EMBL" id="NYH14128.1"/>
    </source>
</evidence>
<feature type="domain" description="NADH:flavin oxidoreductase/NADH oxidase N-terminal" evidence="4">
    <location>
        <begin position="13"/>
        <end position="344"/>
    </location>
</feature>
<protein>
    <submittedName>
        <fullName evidence="5">N-ethylmaleimide reductase</fullName>
        <ecNumber evidence="5">1.-.-.-</ecNumber>
    </submittedName>
</protein>
<dbReference type="PANTHER" id="PTHR22893:SF91">
    <property type="entry name" value="NADPH DEHYDROGENASE 2-RELATED"/>
    <property type="match status" value="1"/>
</dbReference>
<dbReference type="RefSeq" id="WP_179709336.1">
    <property type="nucleotide sequence ID" value="NZ_JACCAU010000001.1"/>
</dbReference>
<organism evidence="5 6">
    <name type="scientific">Paraburkholderia bryophila</name>
    <dbReference type="NCBI Taxonomy" id="420952"/>
    <lineage>
        <taxon>Bacteria</taxon>
        <taxon>Pseudomonadati</taxon>
        <taxon>Pseudomonadota</taxon>
        <taxon>Betaproteobacteria</taxon>
        <taxon>Burkholderiales</taxon>
        <taxon>Burkholderiaceae</taxon>
        <taxon>Paraburkholderia</taxon>
    </lineage>
</organism>
<dbReference type="Pfam" id="PF00724">
    <property type="entry name" value="Oxidored_FMN"/>
    <property type="match status" value="1"/>
</dbReference>
<dbReference type="PANTHER" id="PTHR22893">
    <property type="entry name" value="NADH OXIDOREDUCTASE-RELATED"/>
    <property type="match status" value="1"/>
</dbReference>
<keyword evidence="3 5" id="KW-0560">Oxidoreductase</keyword>
<dbReference type="InterPro" id="IPR013785">
    <property type="entry name" value="Aldolase_TIM"/>
</dbReference>
<reference evidence="5 6" key="1">
    <citation type="submission" date="2020-07" db="EMBL/GenBank/DDBJ databases">
        <title>Exploring microbial biodiversity for novel pathways involved in the catabolism of aromatic compounds derived from lignin.</title>
        <authorList>
            <person name="Elkins J."/>
        </authorList>
    </citation>
    <scope>NUCLEOTIDE SEQUENCE [LARGE SCALE GENOMIC DNA]</scope>
    <source>
        <strain evidence="5 6">H2C3B</strain>
    </source>
</reference>